<gene>
    <name evidence="1" type="ORF">SOCEGT47_038650</name>
</gene>
<dbReference type="GO" id="GO:0016829">
    <property type="term" value="F:lyase activity"/>
    <property type="evidence" value="ECO:0007669"/>
    <property type="project" value="UniProtKB-KW"/>
</dbReference>
<keyword evidence="1" id="KW-0456">Lyase</keyword>
<dbReference type="RefSeq" id="WP_129348437.1">
    <property type="nucleotide sequence ID" value="NZ_CP012670.1"/>
</dbReference>
<evidence type="ECO:0000313" key="2">
    <source>
        <dbReference type="Proteomes" id="UP000295781"/>
    </source>
</evidence>
<name>A0A4V0NDP0_SORCE</name>
<protein>
    <submittedName>
        <fullName evidence="1">Pectine lyase</fullName>
    </submittedName>
</protein>
<dbReference type="EMBL" id="CP012670">
    <property type="protein sequence ID" value="AUX23342.1"/>
    <property type="molecule type" value="Genomic_DNA"/>
</dbReference>
<proteinExistence type="predicted"/>
<dbReference type="OrthoDB" id="134981at2"/>
<organism evidence="1 2">
    <name type="scientific">Sorangium cellulosum</name>
    <name type="common">Polyangium cellulosum</name>
    <dbReference type="NCBI Taxonomy" id="56"/>
    <lineage>
        <taxon>Bacteria</taxon>
        <taxon>Pseudomonadati</taxon>
        <taxon>Myxococcota</taxon>
        <taxon>Polyangia</taxon>
        <taxon>Polyangiales</taxon>
        <taxon>Polyangiaceae</taxon>
        <taxon>Sorangium</taxon>
    </lineage>
</organism>
<accession>A0A4V0NDP0</accession>
<sequence length="892" mass="94917">MNGDLTRSTFDPDHDFTAVRSQQGRVTLDADHNEQVDIQLHDTREGRARLVGGSGAPADDAGFAVTLNGAGVPEVGPGLYLVNGIRVRNGASFQLGAAQPFLPGLNPLPAQDGAWLAYLEVWERPLTAVEEPSIREVALGGPDTTLRDQAVWQVRWLRVDDVDEGTCASAAVALASLAQRYDGTLQPRLEPSGVSGPCVVSEAAAFRGLENQLYRIEIHAGNIAADGSSIAQTATFKWSRDNGAVVASAVALTSLSPVVLQVDRLGPGGAAGFEIGCSVEIRGEAAVLRGEPGILARVDDVRSDALELTLLGGATVSALQIVLGGSRVVVRRWDGAGAVPITGGFQKIEDGLEVRFDAGARYRTGDFWLIPARTAVLPGTGQQLDWPFITPSFTARGSQGPARHRVALALLDRDGGTWSLRSDCRKLFPPLTSIWSLDIEGGDGQHGRGGEWLPAPLTAVLTRGSAPVPGATLRFRVASGAGRISATDPTAPAPVTQVDLVTDGNGEARVYFQLGAAPTPRLAETTWEPALAQTVEVARIGPAGTPVGAAITFVAQALDHFNLHIAGGNGQSGRPGETLEVALRVRVDDGQRPVQNAVVEFAVLNRVFEGTPLNEAQGGGVHDSSQSFVSGEKWPNGNLYHTVRTRTDASGVALVQWKLGEHLGLPTQRVEARLLDRADNPTAQTALFLAQLDVAREITWEPLVPWLAAQLPGSQNRRVQAAIDTLARRVEELAASTSALDPFLGLEWRNTTNGTLTAVKPQTVVLLSEFAALVFRKDLILPDGRDMGETSLHSGVRVYAELPEERMDTGLKGLARVLHVKGNVARGNLDRWEWTLSSEARSGLMAFLSSVSSGLVVPLRVNVVPRWFPGVLPTDSTVVHELSFGVVRITPQ</sequence>
<dbReference type="AlphaFoldDB" id="A0A4V0NDP0"/>
<reference evidence="1 2" key="1">
    <citation type="submission" date="2015-09" db="EMBL/GenBank/DDBJ databases">
        <title>Sorangium comparison.</title>
        <authorList>
            <person name="Zaburannyi N."/>
            <person name="Bunk B."/>
            <person name="Overmann J."/>
            <person name="Mueller R."/>
        </authorList>
    </citation>
    <scope>NUCLEOTIDE SEQUENCE [LARGE SCALE GENOMIC DNA]</scope>
    <source>
        <strain evidence="1 2">So ceGT47</strain>
    </source>
</reference>
<dbReference type="Proteomes" id="UP000295781">
    <property type="component" value="Chromosome"/>
</dbReference>
<evidence type="ECO:0000313" key="1">
    <source>
        <dbReference type="EMBL" id="AUX23342.1"/>
    </source>
</evidence>
<dbReference type="Pfam" id="PF20129">
    <property type="entry name" value="DUF6519"/>
    <property type="match status" value="2"/>
</dbReference>
<dbReference type="InterPro" id="IPR045392">
    <property type="entry name" value="DUF6519"/>
</dbReference>